<evidence type="ECO:0008006" key="5">
    <source>
        <dbReference type="Google" id="ProtNLM"/>
    </source>
</evidence>
<protein>
    <recommendedName>
        <fullName evidence="5">Secreted protein</fullName>
    </recommendedName>
</protein>
<accession>A0ABQ5NSX3</accession>
<sequence>MRTRKLLPAVLTGTLTAGVLSLLGSEAEAAPGVRRAPAAPVTSTVTCTGTCTGAMAADGRFGRPPAPCPGASPTR</sequence>
<comment type="caution">
    <text evidence="3">The sequence shown here is derived from an EMBL/GenBank/DDBJ whole genome shotgun (WGS) entry which is preliminary data.</text>
</comment>
<evidence type="ECO:0000256" key="2">
    <source>
        <dbReference type="SAM" id="SignalP"/>
    </source>
</evidence>
<keyword evidence="4" id="KW-1185">Reference proteome</keyword>
<evidence type="ECO:0000256" key="1">
    <source>
        <dbReference type="SAM" id="MobiDB-lite"/>
    </source>
</evidence>
<dbReference type="Proteomes" id="UP001291653">
    <property type="component" value="Unassembled WGS sequence"/>
</dbReference>
<proteinExistence type="predicted"/>
<feature type="compositionally biased region" description="Pro residues" evidence="1">
    <location>
        <begin position="64"/>
        <end position="75"/>
    </location>
</feature>
<evidence type="ECO:0000313" key="3">
    <source>
        <dbReference type="EMBL" id="GLF93111.1"/>
    </source>
</evidence>
<feature type="region of interest" description="Disordered" evidence="1">
    <location>
        <begin position="56"/>
        <end position="75"/>
    </location>
</feature>
<keyword evidence="2" id="KW-0732">Signal</keyword>
<gene>
    <name evidence="3" type="ORF">SYYSPA8_02460</name>
</gene>
<evidence type="ECO:0000313" key="4">
    <source>
        <dbReference type="Proteomes" id="UP001291653"/>
    </source>
</evidence>
<organism evidence="3 4">
    <name type="scientific">Streptomyces yaizuensis</name>
    <dbReference type="NCBI Taxonomy" id="2989713"/>
    <lineage>
        <taxon>Bacteria</taxon>
        <taxon>Bacillati</taxon>
        <taxon>Actinomycetota</taxon>
        <taxon>Actinomycetes</taxon>
        <taxon>Kitasatosporales</taxon>
        <taxon>Streptomycetaceae</taxon>
        <taxon>Streptomyces</taxon>
    </lineage>
</organism>
<name>A0ABQ5NSX3_9ACTN</name>
<feature type="signal peptide" evidence="2">
    <location>
        <begin position="1"/>
        <end position="29"/>
    </location>
</feature>
<dbReference type="RefSeq" id="WP_323445210.1">
    <property type="nucleotide sequence ID" value="NZ_BSBI01000001.1"/>
</dbReference>
<feature type="chain" id="PRO_5046771039" description="Secreted protein" evidence="2">
    <location>
        <begin position="30"/>
        <end position="75"/>
    </location>
</feature>
<dbReference type="EMBL" id="BSBI01000001">
    <property type="protein sequence ID" value="GLF93111.1"/>
    <property type="molecule type" value="Genomic_DNA"/>
</dbReference>
<reference evidence="3 4" key="1">
    <citation type="submission" date="2022-10" db="EMBL/GenBank/DDBJ databases">
        <title>Draft genome sequence of Streptomyces sp. YSPA8.</title>
        <authorList>
            <person name="Moriuchi R."/>
            <person name="Dohra H."/>
            <person name="Yamamura H."/>
            <person name="Kodani S."/>
        </authorList>
    </citation>
    <scope>NUCLEOTIDE SEQUENCE [LARGE SCALE GENOMIC DNA]</scope>
    <source>
        <strain evidence="3 4">YSPA8</strain>
    </source>
</reference>